<gene>
    <name evidence="12" type="ORF">BDV98DRAFT_588175</name>
</gene>
<dbReference type="CDD" id="cd08662">
    <property type="entry name" value="M13"/>
    <property type="match status" value="1"/>
</dbReference>
<keyword evidence="9" id="KW-0472">Membrane</keyword>
<dbReference type="InterPro" id="IPR042089">
    <property type="entry name" value="Peptidase_M13_dom_2"/>
</dbReference>
<evidence type="ECO:0000256" key="1">
    <source>
        <dbReference type="ARBA" id="ARBA00001947"/>
    </source>
</evidence>
<evidence type="ECO:0000256" key="5">
    <source>
        <dbReference type="ARBA" id="ARBA00022801"/>
    </source>
</evidence>
<feature type="domain" description="Peptidase M13 N-terminal" evidence="11">
    <location>
        <begin position="147"/>
        <end position="586"/>
    </location>
</feature>
<reference evidence="12 13" key="1">
    <citation type="journal article" date="2019" name="Nat. Ecol. Evol.">
        <title>Megaphylogeny resolves global patterns of mushroom evolution.</title>
        <authorList>
            <person name="Varga T."/>
            <person name="Krizsan K."/>
            <person name="Foldi C."/>
            <person name="Dima B."/>
            <person name="Sanchez-Garcia M."/>
            <person name="Sanchez-Ramirez S."/>
            <person name="Szollosi G.J."/>
            <person name="Szarkandi J.G."/>
            <person name="Papp V."/>
            <person name="Albert L."/>
            <person name="Andreopoulos W."/>
            <person name="Angelini C."/>
            <person name="Antonin V."/>
            <person name="Barry K.W."/>
            <person name="Bougher N.L."/>
            <person name="Buchanan P."/>
            <person name="Buyck B."/>
            <person name="Bense V."/>
            <person name="Catcheside P."/>
            <person name="Chovatia M."/>
            <person name="Cooper J."/>
            <person name="Damon W."/>
            <person name="Desjardin D."/>
            <person name="Finy P."/>
            <person name="Geml J."/>
            <person name="Haridas S."/>
            <person name="Hughes K."/>
            <person name="Justo A."/>
            <person name="Karasinski D."/>
            <person name="Kautmanova I."/>
            <person name="Kiss B."/>
            <person name="Kocsube S."/>
            <person name="Kotiranta H."/>
            <person name="LaButti K.M."/>
            <person name="Lechner B.E."/>
            <person name="Liimatainen K."/>
            <person name="Lipzen A."/>
            <person name="Lukacs Z."/>
            <person name="Mihaltcheva S."/>
            <person name="Morgado L.N."/>
            <person name="Niskanen T."/>
            <person name="Noordeloos M.E."/>
            <person name="Ohm R.A."/>
            <person name="Ortiz-Santana B."/>
            <person name="Ovrebo C."/>
            <person name="Racz N."/>
            <person name="Riley R."/>
            <person name="Savchenko A."/>
            <person name="Shiryaev A."/>
            <person name="Soop K."/>
            <person name="Spirin V."/>
            <person name="Szebenyi C."/>
            <person name="Tomsovsky M."/>
            <person name="Tulloss R.E."/>
            <person name="Uehling J."/>
            <person name="Grigoriev I.V."/>
            <person name="Vagvolgyi C."/>
            <person name="Papp T."/>
            <person name="Martin F.M."/>
            <person name="Miettinen O."/>
            <person name="Hibbett D.S."/>
            <person name="Nagy L.G."/>
        </authorList>
    </citation>
    <scope>NUCLEOTIDE SEQUENCE [LARGE SCALE GENOMIC DNA]</scope>
    <source>
        <strain evidence="12 13">CBS 309.79</strain>
    </source>
</reference>
<evidence type="ECO:0000313" key="13">
    <source>
        <dbReference type="Proteomes" id="UP000305067"/>
    </source>
</evidence>
<evidence type="ECO:0000256" key="2">
    <source>
        <dbReference type="ARBA" id="ARBA00007357"/>
    </source>
</evidence>
<feature type="region of interest" description="Disordered" evidence="8">
    <location>
        <begin position="344"/>
        <end position="396"/>
    </location>
</feature>
<keyword evidence="9" id="KW-1133">Transmembrane helix</keyword>
<evidence type="ECO:0000259" key="11">
    <source>
        <dbReference type="Pfam" id="PF05649"/>
    </source>
</evidence>
<evidence type="ECO:0000256" key="6">
    <source>
        <dbReference type="ARBA" id="ARBA00022833"/>
    </source>
</evidence>
<dbReference type="OrthoDB" id="6475849at2759"/>
<dbReference type="SUPFAM" id="SSF55486">
    <property type="entry name" value="Metalloproteases ('zincins'), catalytic domain"/>
    <property type="match status" value="2"/>
</dbReference>
<keyword evidence="4" id="KW-0479">Metal-binding</keyword>
<organism evidence="12 13">
    <name type="scientific">Pterulicium gracile</name>
    <dbReference type="NCBI Taxonomy" id="1884261"/>
    <lineage>
        <taxon>Eukaryota</taxon>
        <taxon>Fungi</taxon>
        <taxon>Dikarya</taxon>
        <taxon>Basidiomycota</taxon>
        <taxon>Agaricomycotina</taxon>
        <taxon>Agaricomycetes</taxon>
        <taxon>Agaricomycetidae</taxon>
        <taxon>Agaricales</taxon>
        <taxon>Pleurotineae</taxon>
        <taxon>Pterulaceae</taxon>
        <taxon>Pterulicium</taxon>
    </lineage>
</organism>
<evidence type="ECO:0000256" key="4">
    <source>
        <dbReference type="ARBA" id="ARBA00022723"/>
    </source>
</evidence>
<dbReference type="PROSITE" id="PS51885">
    <property type="entry name" value="NEPRILYSIN"/>
    <property type="match status" value="1"/>
</dbReference>
<evidence type="ECO:0000313" key="12">
    <source>
        <dbReference type="EMBL" id="TFL07712.1"/>
    </source>
</evidence>
<feature type="transmembrane region" description="Helical" evidence="9">
    <location>
        <begin position="51"/>
        <end position="71"/>
    </location>
</feature>
<dbReference type="PANTHER" id="PTHR11733:SF167">
    <property type="entry name" value="FI17812P1-RELATED"/>
    <property type="match status" value="1"/>
</dbReference>
<keyword evidence="3" id="KW-0645">Protease</keyword>
<dbReference type="GO" id="GO:0005886">
    <property type="term" value="C:plasma membrane"/>
    <property type="evidence" value="ECO:0007669"/>
    <property type="project" value="TreeGrafter"/>
</dbReference>
<dbReference type="Proteomes" id="UP000305067">
    <property type="component" value="Unassembled WGS sequence"/>
</dbReference>
<dbReference type="GO" id="GO:0004222">
    <property type="term" value="F:metalloendopeptidase activity"/>
    <property type="evidence" value="ECO:0007669"/>
    <property type="project" value="InterPro"/>
</dbReference>
<name>A0A5C3R0K8_9AGAR</name>
<evidence type="ECO:0000256" key="9">
    <source>
        <dbReference type="SAM" id="Phobius"/>
    </source>
</evidence>
<evidence type="ECO:0000259" key="10">
    <source>
        <dbReference type="Pfam" id="PF01431"/>
    </source>
</evidence>
<evidence type="ECO:0000256" key="3">
    <source>
        <dbReference type="ARBA" id="ARBA00022670"/>
    </source>
</evidence>
<evidence type="ECO:0000256" key="8">
    <source>
        <dbReference type="SAM" id="MobiDB-lite"/>
    </source>
</evidence>
<proteinExistence type="inferred from homology"/>
<comment type="cofactor">
    <cofactor evidence="1">
        <name>Zn(2+)</name>
        <dbReference type="ChEBI" id="CHEBI:29105"/>
    </cofactor>
</comment>
<keyword evidence="6" id="KW-0862">Zinc</keyword>
<dbReference type="Pfam" id="PF01431">
    <property type="entry name" value="Peptidase_M13"/>
    <property type="match status" value="1"/>
</dbReference>
<dbReference type="Gene3D" id="3.40.390.10">
    <property type="entry name" value="Collagenase (Catalytic Domain)"/>
    <property type="match status" value="2"/>
</dbReference>
<dbReference type="STRING" id="1884261.A0A5C3R0K8"/>
<dbReference type="GO" id="GO:0046872">
    <property type="term" value="F:metal ion binding"/>
    <property type="evidence" value="ECO:0007669"/>
    <property type="project" value="UniProtKB-KW"/>
</dbReference>
<feature type="region of interest" description="Disordered" evidence="8">
    <location>
        <begin position="1"/>
        <end position="32"/>
    </location>
</feature>
<comment type="similarity">
    <text evidence="2">Belongs to the peptidase M13 family.</text>
</comment>
<accession>A0A5C3R0K8</accession>
<feature type="compositionally biased region" description="Basic and acidic residues" evidence="8">
    <location>
        <begin position="387"/>
        <end position="396"/>
    </location>
</feature>
<dbReference type="PANTHER" id="PTHR11733">
    <property type="entry name" value="ZINC METALLOPROTEASE FAMILY M13 NEPRILYSIN-RELATED"/>
    <property type="match status" value="1"/>
</dbReference>
<keyword evidence="5" id="KW-0378">Hydrolase</keyword>
<protein>
    <recommendedName>
        <fullName evidence="14">Endothelin-converting enzyme 1</fullName>
    </recommendedName>
</protein>
<feature type="domain" description="Peptidase M13 C-terminal" evidence="10">
    <location>
        <begin position="656"/>
        <end position="866"/>
    </location>
</feature>
<dbReference type="AlphaFoldDB" id="A0A5C3R0K8"/>
<dbReference type="InterPro" id="IPR000718">
    <property type="entry name" value="Peptidase_M13"/>
</dbReference>
<keyword evidence="9" id="KW-0812">Transmembrane</keyword>
<dbReference type="Gene3D" id="1.10.1380.10">
    <property type="entry name" value="Neutral endopeptidase , domain2"/>
    <property type="match status" value="2"/>
</dbReference>
<sequence>MAEPRPSTDQETAPLLRDPEAEENGTQDRPRGFKNRVNAVLSEPLTDLTKILLGLALVLLLLASVFIGLFAGTQHKLNKERGSHHGGPTSTISATATATATPTTTQVATTTVHGPSPTGGPGEPCLTSECILLSASILSSLDTSQDPCENFYDFANGNWLKENPVPADKASYGKFEGLAKRNQQLIKTILEANVTIAEADAEDLIPSYDNRLLHKLQNLYTSCTDENTLNDIGQKPLDDVVKTLRALYRGESTDISAAVEEDEKKNGVRGLTAALAYMHSQGIDSLFEFSIEGDGLRPNDMSLWFSQPSLGLPAKEYYLEKDILELYEDVIYQILTSLDEKRHRDVELQQEPQVSFSTKKDESKESAWPPFPWPPWDGEDGGNGDGHGGDGHSSPAEHAKKLAKKIVKFETLIANASLDLDELQQDPIGTYNPVPISNITLALGKYIDIPNYLASFAPRTYPTHVIVTYLPYPKSLASILADTDLSVVEAYLVVRTALELADHLSMETDVWKAARTLKEELQGLKKGVVGDRSEYCAAQVENALGFAMGRYFVNETFGLDEKATDKASKVITDIVGSFKDSLKHADAIRVKVGYPRSPDTRDPRQLLGYYQRTVIEKDTFFSNMLSVAKNSQFWQWIRLGGKRDPEAWEMYASTVNAYFNPPANEIVFPAGILQPPFFSANWPSYLAYGAFGQVAAHELTHAFDSAGRLYNQEGKLEEWWTNKTSEGFDRKQECIVKQYAGYTIDDGKGGQIHVNGNLTSGENIGDTGLIQAYRAWKAQFGRSLAKGDEYLLPGLNYSQEQLFFIAFGQIWARSLKPAAAVARIRTDPHSPSRYRVDGTLYNIPEFAEAFKCSKKAKLNPPMEKRCLFWS</sequence>
<dbReference type="InterPro" id="IPR018497">
    <property type="entry name" value="Peptidase_M13_C"/>
</dbReference>
<dbReference type="InterPro" id="IPR008753">
    <property type="entry name" value="Peptidase_M13_N"/>
</dbReference>
<keyword evidence="7" id="KW-0482">Metalloprotease</keyword>
<dbReference type="Pfam" id="PF05649">
    <property type="entry name" value="Peptidase_M13_N"/>
    <property type="match status" value="1"/>
</dbReference>
<evidence type="ECO:0000256" key="7">
    <source>
        <dbReference type="ARBA" id="ARBA00023049"/>
    </source>
</evidence>
<dbReference type="PRINTS" id="PR00786">
    <property type="entry name" value="NEPRILYSIN"/>
</dbReference>
<keyword evidence="13" id="KW-1185">Reference proteome</keyword>
<evidence type="ECO:0008006" key="14">
    <source>
        <dbReference type="Google" id="ProtNLM"/>
    </source>
</evidence>
<dbReference type="GO" id="GO:0016485">
    <property type="term" value="P:protein processing"/>
    <property type="evidence" value="ECO:0007669"/>
    <property type="project" value="TreeGrafter"/>
</dbReference>
<dbReference type="InterPro" id="IPR024079">
    <property type="entry name" value="MetalloPept_cat_dom_sf"/>
</dbReference>
<dbReference type="EMBL" id="ML178814">
    <property type="protein sequence ID" value="TFL07712.1"/>
    <property type="molecule type" value="Genomic_DNA"/>
</dbReference>